<keyword evidence="2" id="KW-1185">Reference proteome</keyword>
<dbReference type="Proteomes" id="UP000827872">
    <property type="component" value="Linkage Group LG03"/>
</dbReference>
<name>A0ACB8EMG6_9SAUR</name>
<comment type="caution">
    <text evidence="1">The sequence shown here is derived from an EMBL/GenBank/DDBJ whole genome shotgun (WGS) entry which is preliminary data.</text>
</comment>
<protein>
    <submittedName>
        <fullName evidence="1">Uncharacterized protein</fullName>
    </submittedName>
</protein>
<evidence type="ECO:0000313" key="1">
    <source>
        <dbReference type="EMBL" id="KAH7993690.1"/>
    </source>
</evidence>
<evidence type="ECO:0000313" key="2">
    <source>
        <dbReference type="Proteomes" id="UP000827872"/>
    </source>
</evidence>
<reference evidence="1" key="1">
    <citation type="submission" date="2021-08" db="EMBL/GenBank/DDBJ databases">
        <title>The first chromosome-level gecko genome reveals the dynamic sex chromosomes of Neotropical dwarf geckos (Sphaerodactylidae: Sphaerodactylus).</title>
        <authorList>
            <person name="Pinto B.J."/>
            <person name="Keating S.E."/>
            <person name="Gamble T."/>
        </authorList>
    </citation>
    <scope>NUCLEOTIDE SEQUENCE</scope>
    <source>
        <strain evidence="1">TG3544</strain>
    </source>
</reference>
<sequence>MPLGDEDLEIQHEEISECVRCTIFPGGSRALKLQNPEPAATSRGSCGSLGDVVSLLRFCYLRARRENYNSQQPLLTGLSLPPSAGLRAVIVDAKRLVEQLVALWEGKERKTAQNRPHQALKSELAAQKGLEQTQAVVRHLESEFTPVVLLSGQCFKDAICIFGLQEKGPVVKMSRERWEIQYGAYQLNQRFATKSGSHKATKMEEVQPHPSVAFLNVAPNYVPHTKVECHYNLPTGMKPSARDWIGIFKVEASSVRDYYTFVWCTLPDGGSSAGALLHCSVQFQASYLPKPGLQQYQFRYVDSCGEIRGQSSPFQFSEPRPMDELVTLEEASDDGGGTDMLVVVPKATLLETQLEASRQEQGALLKESCRLKDEVQELRSRELSNSYEEVSKQKESLSLQETEHLARIRELEGDIQTMAEKMLQRETELDRVKDTIKSLLREQELIHNQLKEENVEKEQYQVKLQASEEESRSLASDLLEAKTRHGEKVSQTLLLKEDINKLQQQLAAANRRTAQMDALCEQLRSTQDILAASQQKVALLGDELASAASIRDRTISDLHKSRLEAAEINIKLADMTLKWKEGKGQWWKEKATLLQNMEVEKDKILKLSAEVLRLEKNVQEERAQCQILRVELAQERDSSLVQVSESHRELRELRAALQVAQKEKEHLQDEKQELVTYIWRLEERLQKVADQKWNESVLDDEEDTAQNNHGSLDSALSDSEDESPEDMRLPAQLGSYSLCDNRAAATTPPCARELAHAVVISQPAPIASQIKQPPEDSSSDSEAEDEKAVLMAAVQSGGEEASLLLPEVGSGFYEVASGLTAQQMSESGSCGMGASPLDLPSPSLWKECPICHERFPPESDKEALDTHVDGHFFFNTHDPFPFE</sequence>
<proteinExistence type="predicted"/>
<organism evidence="1 2">
    <name type="scientific">Sphaerodactylus townsendi</name>
    <dbReference type="NCBI Taxonomy" id="933632"/>
    <lineage>
        <taxon>Eukaryota</taxon>
        <taxon>Metazoa</taxon>
        <taxon>Chordata</taxon>
        <taxon>Craniata</taxon>
        <taxon>Vertebrata</taxon>
        <taxon>Euteleostomi</taxon>
        <taxon>Lepidosauria</taxon>
        <taxon>Squamata</taxon>
        <taxon>Bifurcata</taxon>
        <taxon>Gekkota</taxon>
        <taxon>Sphaerodactylidae</taxon>
        <taxon>Sphaerodactylus</taxon>
    </lineage>
</organism>
<dbReference type="EMBL" id="CM037616">
    <property type="protein sequence ID" value="KAH7993690.1"/>
    <property type="molecule type" value="Genomic_DNA"/>
</dbReference>
<accession>A0ACB8EMG6</accession>
<gene>
    <name evidence="1" type="ORF">K3G42_031943</name>
</gene>